<dbReference type="RefSeq" id="WP_048642105.1">
    <property type="nucleotide sequence ID" value="NZ_CP012040.1"/>
</dbReference>
<dbReference type="AlphaFoldDB" id="A0A0H4PG44"/>
<protein>
    <recommendedName>
        <fullName evidence="5">Microcystin LR degradation protein MlrC</fullName>
    </recommendedName>
</protein>
<organism evidence="3 4">
    <name type="scientific">Cyclobacterium amurskyense</name>
    <dbReference type="NCBI Taxonomy" id="320787"/>
    <lineage>
        <taxon>Bacteria</taxon>
        <taxon>Pseudomonadati</taxon>
        <taxon>Bacteroidota</taxon>
        <taxon>Cytophagia</taxon>
        <taxon>Cytophagales</taxon>
        <taxon>Cyclobacteriaceae</taxon>
        <taxon>Cyclobacterium</taxon>
    </lineage>
</organism>
<accession>A0A0H4PG44</accession>
<dbReference type="STRING" id="320787.CA2015_2387"/>
<proteinExistence type="predicted"/>
<dbReference type="InterPro" id="IPR015995">
    <property type="entry name" value="MlrC_N"/>
</dbReference>
<evidence type="ECO:0008006" key="5">
    <source>
        <dbReference type="Google" id="ProtNLM"/>
    </source>
</evidence>
<dbReference type="PATRIC" id="fig|320787.5.peg.2614"/>
<evidence type="ECO:0000259" key="1">
    <source>
        <dbReference type="Pfam" id="PF07171"/>
    </source>
</evidence>
<evidence type="ECO:0000259" key="2">
    <source>
        <dbReference type="Pfam" id="PF07364"/>
    </source>
</evidence>
<evidence type="ECO:0000313" key="4">
    <source>
        <dbReference type="Proteomes" id="UP000036520"/>
    </source>
</evidence>
<dbReference type="OrthoDB" id="9815420at2"/>
<sequence length="495" mass="54303">MSNSSKKRIGIVGVYHESNTFLDQQTTWKDFVNGHLMYGQDLIDEYRDAFHEIGGMVEILSAEEDIELVPLFYGEATPGGIIEEETANRLIKEVERTVKEAPALDGLMVVPHGAGVSVPYLDFDGHWLTMVREILGQDMPIIGTIDPHCNLSKAMVKAVDALVAYKTNPHVDQRDVGKAAAVLMVDTLKGKIKPEMVLLQTKVAISIEMQHTGSDPCKTLFAFAREVQDDPGVLSSNVVLGFPYADVPEMGTSFIVITNNDKYLAENKAAILNEYLLKNHEDFSGKKIGLEELPAHIDKAEKPLLILDMGDNVGGGSPADSTFLLQVLESCPGTKGFVCIYDPEAVAELKSVNPEGYYAIDIGAKTDKLHGETMSLEVKLERIVDGKFTEKEPRHGGQVNFNMGETAIVTSKSGQTIMLTSLRIVPFSLQQLLHFDIDPASYDVLVAKGVNAPLAAYQSVCKTILRANTPGVTRADMASLTYKHRRKPLFPLDKI</sequence>
<dbReference type="InterPro" id="IPR010799">
    <property type="entry name" value="MlrC_C"/>
</dbReference>
<name>A0A0H4PG44_9BACT</name>
<dbReference type="Pfam" id="PF07171">
    <property type="entry name" value="MlrC_C"/>
    <property type="match status" value="1"/>
</dbReference>
<gene>
    <name evidence="3" type="ORF">CA2015_2387</name>
</gene>
<dbReference type="Proteomes" id="UP000036520">
    <property type="component" value="Chromosome"/>
</dbReference>
<keyword evidence="4" id="KW-1185">Reference proteome</keyword>
<feature type="domain" description="Microcystin LR degradation protein MlrC N-terminal" evidence="2">
    <location>
        <begin position="8"/>
        <end position="292"/>
    </location>
</feature>
<dbReference type="KEGG" id="camu:CA2015_2387"/>
<dbReference type="EMBL" id="CP012040">
    <property type="protein sequence ID" value="AKP51803.1"/>
    <property type="molecule type" value="Genomic_DNA"/>
</dbReference>
<reference evidence="3 4" key="1">
    <citation type="submission" date="2015-07" db="EMBL/GenBank/DDBJ databases">
        <authorList>
            <person name="Kim K.M."/>
        </authorList>
    </citation>
    <scope>NUCLEOTIDE SEQUENCE [LARGE SCALE GENOMIC DNA]</scope>
    <source>
        <strain evidence="3 4">KCTC 12363</strain>
    </source>
</reference>
<evidence type="ECO:0000313" key="3">
    <source>
        <dbReference type="EMBL" id="AKP51803.1"/>
    </source>
</evidence>
<dbReference type="Pfam" id="PF07364">
    <property type="entry name" value="DUF1485"/>
    <property type="match status" value="1"/>
</dbReference>
<feature type="domain" description="Microcystin LR degradation protein MlrC C-terminal" evidence="1">
    <location>
        <begin position="306"/>
        <end position="484"/>
    </location>
</feature>